<feature type="compositionally biased region" description="Basic and acidic residues" evidence="1">
    <location>
        <begin position="958"/>
        <end position="970"/>
    </location>
</feature>
<organism evidence="3 4">
    <name type="scientific">Paxillus rubicundulus Ve08.2h10</name>
    <dbReference type="NCBI Taxonomy" id="930991"/>
    <lineage>
        <taxon>Eukaryota</taxon>
        <taxon>Fungi</taxon>
        <taxon>Dikarya</taxon>
        <taxon>Basidiomycota</taxon>
        <taxon>Agaricomycotina</taxon>
        <taxon>Agaricomycetes</taxon>
        <taxon>Agaricomycetidae</taxon>
        <taxon>Boletales</taxon>
        <taxon>Paxilineae</taxon>
        <taxon>Paxillaceae</taxon>
        <taxon>Paxillus</taxon>
    </lineage>
</organism>
<reference evidence="3 4" key="1">
    <citation type="submission" date="2014-04" db="EMBL/GenBank/DDBJ databases">
        <authorList>
            <consortium name="DOE Joint Genome Institute"/>
            <person name="Kuo A."/>
            <person name="Kohler A."/>
            <person name="Jargeat P."/>
            <person name="Nagy L.G."/>
            <person name="Floudas D."/>
            <person name="Copeland A."/>
            <person name="Barry K.W."/>
            <person name="Cichocki N."/>
            <person name="Veneault-Fourrey C."/>
            <person name="LaButti K."/>
            <person name="Lindquist E.A."/>
            <person name="Lipzen A."/>
            <person name="Lundell T."/>
            <person name="Morin E."/>
            <person name="Murat C."/>
            <person name="Sun H."/>
            <person name="Tunlid A."/>
            <person name="Henrissat B."/>
            <person name="Grigoriev I.V."/>
            <person name="Hibbett D.S."/>
            <person name="Martin F."/>
            <person name="Nordberg H.P."/>
            <person name="Cantor M.N."/>
            <person name="Hua S.X."/>
        </authorList>
    </citation>
    <scope>NUCLEOTIDE SEQUENCE [LARGE SCALE GENOMIC DNA]</scope>
    <source>
        <strain evidence="3 4">Ve08.2h10</strain>
    </source>
</reference>
<evidence type="ECO:0000313" key="3">
    <source>
        <dbReference type="EMBL" id="KIK93163.1"/>
    </source>
</evidence>
<dbReference type="OrthoDB" id="5597783at2759"/>
<dbReference type="HOGENOM" id="CLU_005547_0_0_1"/>
<sequence>MHPHILPTSIPSHNAASPKHNYGTRIRKNSVLKPSARLRQSPPPPHPAPRRIRPVPIPTVQRQHPPHPDPCLPPFPLPNVMLHPEDASSKVFQAIARSFLSVDNRAMTIKDLAEMTLKCGLMCQNVSAASQAITTYIRNHMARCEAQQDHPLLLRHVLSGTSADDHLAPALHSRIGGATNTIKSSCKDTVATEKMLTQVLQGALEGERLTNFRRGTMVWYLSKAAGVCCPFARAGIRLCEYGKEGRMPQGACAEDSRPGPKKKKKREQAQCGEKRKRLRRGCRQDSEESRGRSSADRETLSPAIDSGYGELTADSSDSDSDDERPPKVKLTLRLVPSTAPATTTQPRREVIDLSSDTTSSSSDDDDVGPDVGDDLETRPDSVEASWSLPPYPRRSIAVPCYTPTCDDCPHQFQISAQSRAAKDDGRRSPSVPWSASPPPDSDHDDFDIDADSDYDWDSALSIPSPSVEVKVENTQERCQIKQEPLDVRDMLDAWEDLDCATTNPSTVSSSTIKLPSTNDLKFEELEIWEWEFDSGWAGASHGQQVTPNVKIEVDELESLGCFRSPEAGFPASPCSPFTSSASSNHSLSSPASEAGAGSFTFRFPTPFSPSTSSSATPLPFVTPSSFPIEVTRRDSALTWQDAELLGPDSVHPQEFEDGWVSKRRAQTERNLVSPGTSDKLGLSSTSNKEVRQTALAVAQDIGTRDTELGSHPASLTSKVAAPDVVVVHTCESCVPAISATQVEGISVYQTMLGSTPLLRRIDTDFVNLSTILFHLSLPTPSPFPYACVTVCHPALSINGIWAPLGVARLYAHGLPEGIESIFLSDELVMRFPTALQDFHRKSAPGRLLNQFGPHFSAPSLPSPSSENLPVPKLDRTWIEKEAFWEAAADVGAVEEPLLTIPPPFNLALAVFTPPEGGTNMPETPLSPTEQEMFRALCVHPDWEMEQECESMNTGSGLETEHTLPRNERPLRRSKRVADAAAARSLAAPSRRKGPRQP</sequence>
<dbReference type="Proteomes" id="UP000054538">
    <property type="component" value="Unassembled WGS sequence"/>
</dbReference>
<accession>A0A0D0DN22</accession>
<keyword evidence="4" id="KW-1185">Reference proteome</keyword>
<evidence type="ECO:0000313" key="4">
    <source>
        <dbReference type="Proteomes" id="UP000054538"/>
    </source>
</evidence>
<feature type="compositionally biased region" description="Basic and acidic residues" evidence="1">
    <location>
        <begin position="282"/>
        <end position="299"/>
    </location>
</feature>
<feature type="region of interest" description="Disordered" evidence="1">
    <location>
        <begin position="246"/>
        <end position="389"/>
    </location>
</feature>
<dbReference type="EMBL" id="KN825208">
    <property type="protein sequence ID" value="KIK93163.1"/>
    <property type="molecule type" value="Genomic_DNA"/>
</dbReference>
<dbReference type="STRING" id="930991.A0A0D0DN22"/>
<feature type="region of interest" description="Disordered" evidence="1">
    <location>
        <begin position="1"/>
        <end position="53"/>
    </location>
</feature>
<name>A0A0D0DN22_9AGAM</name>
<feature type="region of interest" description="Disordered" evidence="1">
    <location>
        <begin position="950"/>
        <end position="997"/>
    </location>
</feature>
<gene>
    <name evidence="3" type="ORF">PAXRUDRAFT_829245</name>
</gene>
<feature type="compositionally biased region" description="Low complexity" evidence="1">
    <location>
        <begin position="352"/>
        <end position="361"/>
    </location>
</feature>
<dbReference type="InterPro" id="IPR057511">
    <property type="entry name" value="WH_GDS1"/>
</dbReference>
<dbReference type="InParanoid" id="A0A0D0DN22"/>
<feature type="compositionally biased region" description="Low complexity" evidence="1">
    <location>
        <begin position="978"/>
        <end position="988"/>
    </location>
</feature>
<feature type="domain" description="GDS1 winged helix" evidence="2">
    <location>
        <begin position="83"/>
        <end position="157"/>
    </location>
</feature>
<dbReference type="AlphaFoldDB" id="A0A0D0DN22"/>
<protein>
    <recommendedName>
        <fullName evidence="2">GDS1 winged helix domain-containing protein</fullName>
    </recommendedName>
</protein>
<feature type="compositionally biased region" description="Acidic residues" evidence="1">
    <location>
        <begin position="362"/>
        <end position="374"/>
    </location>
</feature>
<dbReference type="Pfam" id="PF25318">
    <property type="entry name" value="WHD_GDS1"/>
    <property type="match status" value="1"/>
</dbReference>
<reference evidence="4" key="2">
    <citation type="submission" date="2015-01" db="EMBL/GenBank/DDBJ databases">
        <title>Evolutionary Origins and Diversification of the Mycorrhizal Mutualists.</title>
        <authorList>
            <consortium name="DOE Joint Genome Institute"/>
            <consortium name="Mycorrhizal Genomics Consortium"/>
            <person name="Kohler A."/>
            <person name="Kuo A."/>
            <person name="Nagy L.G."/>
            <person name="Floudas D."/>
            <person name="Copeland A."/>
            <person name="Barry K.W."/>
            <person name="Cichocki N."/>
            <person name="Veneault-Fourrey C."/>
            <person name="LaButti K."/>
            <person name="Lindquist E.A."/>
            <person name="Lipzen A."/>
            <person name="Lundell T."/>
            <person name="Morin E."/>
            <person name="Murat C."/>
            <person name="Riley R."/>
            <person name="Ohm R."/>
            <person name="Sun H."/>
            <person name="Tunlid A."/>
            <person name="Henrissat B."/>
            <person name="Grigoriev I.V."/>
            <person name="Hibbett D.S."/>
            <person name="Martin F."/>
        </authorList>
    </citation>
    <scope>NUCLEOTIDE SEQUENCE [LARGE SCALE GENOMIC DNA]</scope>
    <source>
        <strain evidence="4">Ve08.2h10</strain>
    </source>
</reference>
<feature type="region of interest" description="Disordered" evidence="1">
    <location>
        <begin position="416"/>
        <end position="449"/>
    </location>
</feature>
<proteinExistence type="predicted"/>
<evidence type="ECO:0000256" key="1">
    <source>
        <dbReference type="SAM" id="MobiDB-lite"/>
    </source>
</evidence>
<evidence type="ECO:0000259" key="2">
    <source>
        <dbReference type="Pfam" id="PF25318"/>
    </source>
</evidence>